<dbReference type="RefSeq" id="WP_209142626.1">
    <property type="nucleotide sequence ID" value="NZ_JAGHKO010000011.1"/>
</dbReference>
<dbReference type="InterPro" id="IPR006252">
    <property type="entry name" value="Malate_synthA"/>
</dbReference>
<dbReference type="InterPro" id="IPR046363">
    <property type="entry name" value="MS_N_TIM-barrel_dom"/>
</dbReference>
<accession>A0ABS3Z248</accession>
<feature type="domain" description="Malate synthase TIM barrel" evidence="8">
    <location>
        <begin position="167"/>
        <end position="412"/>
    </location>
</feature>
<feature type="region of interest" description="Disordered" evidence="7">
    <location>
        <begin position="542"/>
        <end position="562"/>
    </location>
</feature>
<dbReference type="Proteomes" id="UP000677244">
    <property type="component" value="Unassembled WGS sequence"/>
</dbReference>
<keyword evidence="12" id="KW-1185">Reference proteome</keyword>
<dbReference type="InterPro" id="IPR001465">
    <property type="entry name" value="Malate_synthase_TIM"/>
</dbReference>
<dbReference type="EMBL" id="JAGHKO010000011">
    <property type="protein sequence ID" value="MBO9204247.1"/>
    <property type="molecule type" value="Genomic_DNA"/>
</dbReference>
<dbReference type="SUPFAM" id="SSF51645">
    <property type="entry name" value="Malate synthase G"/>
    <property type="match status" value="1"/>
</dbReference>
<dbReference type="Gene3D" id="3.20.20.360">
    <property type="entry name" value="Malate synthase, domain 3"/>
    <property type="match status" value="1"/>
</dbReference>
<keyword evidence="4" id="KW-0816">Tricarboxylic acid cycle</keyword>
<evidence type="ECO:0000259" key="10">
    <source>
        <dbReference type="Pfam" id="PF20659"/>
    </source>
</evidence>
<gene>
    <name evidence="11" type="primary">aceB</name>
    <name evidence="11" type="ORF">J7I42_28425</name>
</gene>
<comment type="similarity">
    <text evidence="1">Belongs to the malate synthase family.</text>
</comment>
<dbReference type="GO" id="GO:0004474">
    <property type="term" value="F:malate synthase activity"/>
    <property type="evidence" value="ECO:0007669"/>
    <property type="project" value="UniProtKB-EC"/>
</dbReference>
<dbReference type="Pfam" id="PF20656">
    <property type="entry name" value="MS_N"/>
    <property type="match status" value="1"/>
</dbReference>
<feature type="domain" description="Malate synthase C-terminal" evidence="10">
    <location>
        <begin position="417"/>
        <end position="536"/>
    </location>
</feature>
<dbReference type="CDD" id="cd00727">
    <property type="entry name" value="malate_synt_A"/>
    <property type="match status" value="1"/>
</dbReference>
<evidence type="ECO:0000256" key="6">
    <source>
        <dbReference type="ARBA" id="ARBA00047918"/>
    </source>
</evidence>
<dbReference type="Pfam" id="PF20659">
    <property type="entry name" value="MS_C"/>
    <property type="match status" value="1"/>
</dbReference>
<evidence type="ECO:0000313" key="11">
    <source>
        <dbReference type="EMBL" id="MBO9204247.1"/>
    </source>
</evidence>
<comment type="caution">
    <text evidence="11">The sequence shown here is derived from an EMBL/GenBank/DDBJ whole genome shotgun (WGS) entry which is preliminary data.</text>
</comment>
<dbReference type="InterPro" id="IPR048355">
    <property type="entry name" value="MS_C"/>
</dbReference>
<keyword evidence="3" id="KW-0329">Glyoxylate bypass</keyword>
<keyword evidence="11" id="KW-0012">Acyltransferase</keyword>
<evidence type="ECO:0000256" key="4">
    <source>
        <dbReference type="ARBA" id="ARBA00022532"/>
    </source>
</evidence>
<sequence>MRKPSTPSPRDVNTAWHIKAPLPAAYKDILTDDALLFLVELQRRFNQARKILLMERTTIQHQINHGWKPHFLPETAAIRKTDWTIAPVPADLLDRRVEITGPVERKMIINALNSGASIFMADFEDSNTPTWDNTLQGQINLKDAINGAISYVNDNGKEYRLQEKVATLMVRPRGWHLEEKHLLIDGEPASASLIDFGLYFYHNARTLVKNGTGPYFYLPKLESFKEARLWNNVFVFAQEYCGIPQGTIKATVLVETILAVFQLHEILWELKDHSAGMNCGRWDYIFSYIKKFRNRPGHVFPDRSQVTMAVPFMRMYIQLVIQSCHQRQAHAIGGMAAQIPVRNDNAANEIAFEKVKADKLREVKDGHDGTWVAHPGLVPVVLEIFNDHMPAANQLHRKREDFSCTEADLLQVPEGYITEEGVRTNISIGILYMESWLRGNGAAAINNCMEDAATAEISRTQLWQWLRGNVTLADGRIFNLALYEDWRDEEIEKIKQVVGSLQYQQGQFVQAICLFNKQVVNDEFEEFLTLSAYESILSNGESTASQEQPYRAAGELQKKPAA</sequence>
<dbReference type="Pfam" id="PF01274">
    <property type="entry name" value="MS_TIM-barrel"/>
    <property type="match status" value="1"/>
</dbReference>
<evidence type="ECO:0000256" key="2">
    <source>
        <dbReference type="ARBA" id="ARBA00012636"/>
    </source>
</evidence>
<dbReference type="PANTHER" id="PTHR42902:SF1">
    <property type="entry name" value="MALATE SYNTHASE 1-RELATED"/>
    <property type="match status" value="1"/>
</dbReference>
<evidence type="ECO:0000256" key="3">
    <source>
        <dbReference type="ARBA" id="ARBA00022435"/>
    </source>
</evidence>
<feature type="domain" description="Malate synthase N-terminal" evidence="9">
    <location>
        <begin position="20"/>
        <end position="76"/>
    </location>
</feature>
<dbReference type="InterPro" id="IPR044856">
    <property type="entry name" value="Malate_synth_C_sf"/>
</dbReference>
<evidence type="ECO:0000259" key="9">
    <source>
        <dbReference type="Pfam" id="PF20656"/>
    </source>
</evidence>
<reference evidence="11 12" key="1">
    <citation type="submission" date="2021-03" db="EMBL/GenBank/DDBJ databases">
        <title>Assistant Professor.</title>
        <authorList>
            <person name="Huq M.A."/>
        </authorList>
    </citation>
    <scope>NUCLEOTIDE SEQUENCE [LARGE SCALE GENOMIC DNA]</scope>
    <source>
        <strain evidence="11 12">MAH-29</strain>
    </source>
</reference>
<organism evidence="11 12">
    <name type="scientific">Niastella soli</name>
    <dbReference type="NCBI Taxonomy" id="2821487"/>
    <lineage>
        <taxon>Bacteria</taxon>
        <taxon>Pseudomonadati</taxon>
        <taxon>Bacteroidota</taxon>
        <taxon>Chitinophagia</taxon>
        <taxon>Chitinophagales</taxon>
        <taxon>Chitinophagaceae</taxon>
        <taxon>Niastella</taxon>
    </lineage>
</organism>
<dbReference type="PIRSF" id="PIRSF001363">
    <property type="entry name" value="Malate_synth"/>
    <property type="match status" value="1"/>
</dbReference>
<evidence type="ECO:0000256" key="1">
    <source>
        <dbReference type="ARBA" id="ARBA00006394"/>
    </source>
</evidence>
<evidence type="ECO:0000313" key="12">
    <source>
        <dbReference type="Proteomes" id="UP000677244"/>
    </source>
</evidence>
<evidence type="ECO:0000259" key="8">
    <source>
        <dbReference type="Pfam" id="PF01274"/>
    </source>
</evidence>
<dbReference type="Gene3D" id="1.20.1220.12">
    <property type="entry name" value="Malate synthase, domain III"/>
    <property type="match status" value="1"/>
</dbReference>
<dbReference type="NCBIfam" id="TIGR01344">
    <property type="entry name" value="malate_syn_A"/>
    <property type="match status" value="1"/>
</dbReference>
<protein>
    <recommendedName>
        <fullName evidence="2">malate synthase</fullName>
        <ecNumber evidence="2">2.3.3.9</ecNumber>
    </recommendedName>
</protein>
<proteinExistence type="inferred from homology"/>
<evidence type="ECO:0000256" key="7">
    <source>
        <dbReference type="SAM" id="MobiDB-lite"/>
    </source>
</evidence>
<name>A0ABS3Z248_9BACT</name>
<evidence type="ECO:0000256" key="5">
    <source>
        <dbReference type="ARBA" id="ARBA00022679"/>
    </source>
</evidence>
<comment type="catalytic activity">
    <reaction evidence="6">
        <text>glyoxylate + acetyl-CoA + H2O = (S)-malate + CoA + H(+)</text>
        <dbReference type="Rhea" id="RHEA:18181"/>
        <dbReference type="ChEBI" id="CHEBI:15377"/>
        <dbReference type="ChEBI" id="CHEBI:15378"/>
        <dbReference type="ChEBI" id="CHEBI:15589"/>
        <dbReference type="ChEBI" id="CHEBI:36655"/>
        <dbReference type="ChEBI" id="CHEBI:57287"/>
        <dbReference type="ChEBI" id="CHEBI:57288"/>
        <dbReference type="EC" id="2.3.3.9"/>
    </reaction>
</comment>
<keyword evidence="5 11" id="KW-0808">Transferase</keyword>
<dbReference type="InterPro" id="IPR048356">
    <property type="entry name" value="MS_N"/>
</dbReference>
<dbReference type="PANTHER" id="PTHR42902">
    <property type="entry name" value="MALATE SYNTHASE"/>
    <property type="match status" value="1"/>
</dbReference>
<dbReference type="EC" id="2.3.3.9" evidence="2"/>
<dbReference type="InterPro" id="IPR011076">
    <property type="entry name" value="Malate_synth_sf"/>
</dbReference>